<organism evidence="1 2">
    <name type="scientific">Paenimyroides marinum</name>
    <dbReference type="NCBI Taxonomy" id="1159016"/>
    <lineage>
        <taxon>Bacteria</taxon>
        <taxon>Pseudomonadati</taxon>
        <taxon>Bacteroidota</taxon>
        <taxon>Flavobacteriia</taxon>
        <taxon>Flavobacteriales</taxon>
        <taxon>Flavobacteriaceae</taxon>
        <taxon>Paenimyroides</taxon>
    </lineage>
</organism>
<name>A0A1H6LTJ3_9FLAO</name>
<proteinExistence type="predicted"/>
<dbReference type="RefSeq" id="WP_091099766.1">
    <property type="nucleotide sequence ID" value="NZ_FNXE01000027.1"/>
</dbReference>
<dbReference type="Pfam" id="PF11236">
    <property type="entry name" value="DUF3037"/>
    <property type="match status" value="1"/>
</dbReference>
<sequence>MQDKVVYEYAVIRVVPKVEREEFINVGLILFSKRKRFIRFEYQIPEEKIRSFCQEFDIEQLKENLESFAKICSGAKDGGPIAQLEPDEKFRWITAVKSSSIQSSRPHPGFSNDLNATFERLYNELVK</sequence>
<keyword evidence="2" id="KW-1185">Reference proteome</keyword>
<dbReference type="STRING" id="1159016.SAMN02927937_01959"/>
<protein>
    <recommendedName>
        <fullName evidence="3">DUF3037 domain-containing protein</fullName>
    </recommendedName>
</protein>
<dbReference type="AlphaFoldDB" id="A0A1H6LTJ3"/>
<accession>A0A1H6LTJ3</accession>
<evidence type="ECO:0000313" key="2">
    <source>
        <dbReference type="Proteomes" id="UP000199634"/>
    </source>
</evidence>
<dbReference type="Proteomes" id="UP000199634">
    <property type="component" value="Unassembled WGS sequence"/>
</dbReference>
<reference evidence="1 2" key="1">
    <citation type="submission" date="2016-10" db="EMBL/GenBank/DDBJ databases">
        <authorList>
            <person name="de Groot N.N."/>
        </authorList>
    </citation>
    <scope>NUCLEOTIDE SEQUENCE [LARGE SCALE GENOMIC DNA]</scope>
    <source>
        <strain evidence="1 2">CGMCC 1.10825</strain>
    </source>
</reference>
<gene>
    <name evidence="1" type="ORF">SAMN02927937_01959</name>
</gene>
<dbReference type="InterPro" id="IPR021398">
    <property type="entry name" value="DUF3037"/>
</dbReference>
<evidence type="ECO:0000313" key="1">
    <source>
        <dbReference type="EMBL" id="SEH88799.1"/>
    </source>
</evidence>
<dbReference type="EMBL" id="FNXE01000027">
    <property type="protein sequence ID" value="SEH88799.1"/>
    <property type="molecule type" value="Genomic_DNA"/>
</dbReference>
<evidence type="ECO:0008006" key="3">
    <source>
        <dbReference type="Google" id="ProtNLM"/>
    </source>
</evidence>
<dbReference type="OrthoDB" id="9803207at2"/>